<proteinExistence type="evidence at transcript level"/>
<protein>
    <submittedName>
        <fullName evidence="1">Athena</fullName>
    </submittedName>
</protein>
<evidence type="ECO:0000313" key="1">
    <source>
        <dbReference type="EMBL" id="AAY89328.1"/>
    </source>
</evidence>
<reference evidence="1" key="1">
    <citation type="submission" date="2005-06" db="EMBL/GenBank/DDBJ databases">
        <title>Identification of a novel gene involved in asexual organogenesis in a budding ascidian.</title>
        <authorList>
            <person name="Laird D.J."/>
            <person name="Chang W.-T."/>
            <person name="Weissman I.L."/>
            <person name="Lauzon R.J."/>
        </authorList>
    </citation>
    <scope>NUCLEOTIDE SEQUENCE</scope>
</reference>
<organism evidence="1">
    <name type="scientific">Botryllus schlosseri</name>
    <name type="common">Golden star tunicate</name>
    <name type="synonym">Alcyonium schlosseri</name>
    <dbReference type="NCBI Taxonomy" id="30301"/>
    <lineage>
        <taxon>Eukaryota</taxon>
        <taxon>Metazoa</taxon>
        <taxon>Chordata</taxon>
        <taxon>Tunicata</taxon>
        <taxon>Ascidiacea</taxon>
        <taxon>Stolidobranchia</taxon>
        <taxon>Styelidae</taxon>
        <taxon>Botryllus</taxon>
    </lineage>
</organism>
<name>Q4JGW7_BOTSH</name>
<accession>Q4JGW7</accession>
<sequence>MEDYRFNATNWMIYSERRSREIGNIIKPEWVAHLLGVSLNGKSGEEAISMLRELKVCPYYYCVPDQLDDWDRFPTELLPDNITKMEQKQKPAEEKEHVAHQPTSELDILRHIFHHQRVRVEIISPCFILQFDAFGIISNAHI</sequence>
<dbReference type="AlphaFoldDB" id="Q4JGW7"/>
<dbReference type="EMBL" id="DQ092483">
    <property type="protein sequence ID" value="AAY89328.1"/>
    <property type="molecule type" value="mRNA"/>
</dbReference>